<evidence type="ECO:0000256" key="7">
    <source>
        <dbReference type="SAM" id="MobiDB-lite"/>
    </source>
</evidence>
<evidence type="ECO:0000256" key="2">
    <source>
        <dbReference type="ARBA" id="ARBA00004245"/>
    </source>
</evidence>
<dbReference type="HOGENOM" id="CLU_1671140_0_0_1"/>
<feature type="compositionally biased region" description="Acidic residues" evidence="7">
    <location>
        <begin position="7"/>
        <end position="16"/>
    </location>
</feature>
<organism evidence="8 9">
    <name type="scientific">Drosophila ananassae</name>
    <name type="common">Fruit fly</name>
    <dbReference type="NCBI Taxonomy" id="7217"/>
    <lineage>
        <taxon>Eukaryota</taxon>
        <taxon>Metazoa</taxon>
        <taxon>Ecdysozoa</taxon>
        <taxon>Arthropoda</taxon>
        <taxon>Hexapoda</taxon>
        <taxon>Insecta</taxon>
        <taxon>Pterygota</taxon>
        <taxon>Neoptera</taxon>
        <taxon>Endopterygota</taxon>
        <taxon>Diptera</taxon>
        <taxon>Brachycera</taxon>
        <taxon>Muscomorpha</taxon>
        <taxon>Ephydroidea</taxon>
        <taxon>Drosophilidae</taxon>
        <taxon>Drosophila</taxon>
        <taxon>Sophophora</taxon>
    </lineage>
</organism>
<feature type="region of interest" description="Disordered" evidence="7">
    <location>
        <begin position="1"/>
        <end position="29"/>
    </location>
</feature>
<evidence type="ECO:0000256" key="6">
    <source>
        <dbReference type="ARBA" id="ARBA00034777"/>
    </source>
</evidence>
<evidence type="ECO:0000256" key="4">
    <source>
        <dbReference type="ARBA" id="ARBA00023212"/>
    </source>
</evidence>
<dbReference type="InterPro" id="IPR029214">
    <property type="entry name" value="CFAP144"/>
</dbReference>
<dbReference type="EMBL" id="CH902630">
    <property type="protein sequence ID" value="EDV38435.1"/>
    <property type="molecule type" value="Genomic_DNA"/>
</dbReference>
<evidence type="ECO:0000256" key="5">
    <source>
        <dbReference type="ARBA" id="ARBA00023273"/>
    </source>
</evidence>
<dbReference type="Proteomes" id="UP000007801">
    <property type="component" value="Unassembled WGS sequence"/>
</dbReference>
<accession>B3MXH0</accession>
<dbReference type="KEGG" id="dan:6502229"/>
<dbReference type="eggNOG" id="ENOG502T74I">
    <property type="taxonomic scope" value="Eukaryota"/>
</dbReference>
<comment type="similarity">
    <text evidence="6">Belongs to the CFAP144 family.</text>
</comment>
<dbReference type="OrthoDB" id="446290at2759"/>
<keyword evidence="3" id="KW-0963">Cytoplasm</keyword>
<dbReference type="GO" id="GO:0005929">
    <property type="term" value="C:cilium"/>
    <property type="evidence" value="ECO:0007669"/>
    <property type="project" value="UniProtKB-SubCell"/>
</dbReference>
<reference evidence="8 9" key="1">
    <citation type="journal article" date="2007" name="Nature">
        <title>Evolution of genes and genomes on the Drosophila phylogeny.</title>
        <authorList>
            <consortium name="Drosophila 12 Genomes Consortium"/>
            <person name="Clark A.G."/>
            <person name="Eisen M.B."/>
            <person name="Smith D.R."/>
            <person name="Bergman C.M."/>
            <person name="Oliver B."/>
            <person name="Markow T.A."/>
            <person name="Kaufman T.C."/>
            <person name="Kellis M."/>
            <person name="Gelbart W."/>
            <person name="Iyer V.N."/>
            <person name="Pollard D.A."/>
            <person name="Sackton T.B."/>
            <person name="Larracuente A.M."/>
            <person name="Singh N.D."/>
            <person name="Abad J.P."/>
            <person name="Abt D.N."/>
            <person name="Adryan B."/>
            <person name="Aguade M."/>
            <person name="Akashi H."/>
            <person name="Anderson W.W."/>
            <person name="Aquadro C.F."/>
            <person name="Ardell D.H."/>
            <person name="Arguello R."/>
            <person name="Artieri C.G."/>
            <person name="Barbash D.A."/>
            <person name="Barker D."/>
            <person name="Barsanti P."/>
            <person name="Batterham P."/>
            <person name="Batzoglou S."/>
            <person name="Begun D."/>
            <person name="Bhutkar A."/>
            <person name="Blanco E."/>
            <person name="Bosak S.A."/>
            <person name="Bradley R.K."/>
            <person name="Brand A.D."/>
            <person name="Brent M.R."/>
            <person name="Brooks A.N."/>
            <person name="Brown R.H."/>
            <person name="Butlin R.K."/>
            <person name="Caggese C."/>
            <person name="Calvi B.R."/>
            <person name="Bernardo de Carvalho A."/>
            <person name="Caspi A."/>
            <person name="Castrezana S."/>
            <person name="Celniker S.E."/>
            <person name="Chang J.L."/>
            <person name="Chapple C."/>
            <person name="Chatterji S."/>
            <person name="Chinwalla A."/>
            <person name="Civetta A."/>
            <person name="Clifton S.W."/>
            <person name="Comeron J.M."/>
            <person name="Costello J.C."/>
            <person name="Coyne J.A."/>
            <person name="Daub J."/>
            <person name="David R.G."/>
            <person name="Delcher A.L."/>
            <person name="Delehaunty K."/>
            <person name="Do C.B."/>
            <person name="Ebling H."/>
            <person name="Edwards K."/>
            <person name="Eickbush T."/>
            <person name="Evans J.D."/>
            <person name="Filipski A."/>
            <person name="Findeiss S."/>
            <person name="Freyhult E."/>
            <person name="Fulton L."/>
            <person name="Fulton R."/>
            <person name="Garcia A.C."/>
            <person name="Gardiner A."/>
            <person name="Garfield D.A."/>
            <person name="Garvin B.E."/>
            <person name="Gibson G."/>
            <person name="Gilbert D."/>
            <person name="Gnerre S."/>
            <person name="Godfrey J."/>
            <person name="Good R."/>
            <person name="Gotea V."/>
            <person name="Gravely B."/>
            <person name="Greenberg A.J."/>
            <person name="Griffiths-Jones S."/>
            <person name="Gross S."/>
            <person name="Guigo R."/>
            <person name="Gustafson E.A."/>
            <person name="Haerty W."/>
            <person name="Hahn M.W."/>
            <person name="Halligan D.L."/>
            <person name="Halpern A.L."/>
            <person name="Halter G.M."/>
            <person name="Han M.V."/>
            <person name="Heger A."/>
            <person name="Hillier L."/>
            <person name="Hinrichs A.S."/>
            <person name="Holmes I."/>
            <person name="Hoskins R.A."/>
            <person name="Hubisz M.J."/>
            <person name="Hultmark D."/>
            <person name="Huntley M.A."/>
            <person name="Jaffe D.B."/>
            <person name="Jagadeeshan S."/>
            <person name="Jeck W.R."/>
            <person name="Johnson J."/>
            <person name="Jones C.D."/>
            <person name="Jordan W.C."/>
            <person name="Karpen G.H."/>
            <person name="Kataoka E."/>
            <person name="Keightley P.D."/>
            <person name="Kheradpour P."/>
            <person name="Kirkness E.F."/>
            <person name="Koerich L.B."/>
            <person name="Kristiansen K."/>
            <person name="Kudrna D."/>
            <person name="Kulathinal R.J."/>
            <person name="Kumar S."/>
            <person name="Kwok R."/>
            <person name="Lander E."/>
            <person name="Langley C.H."/>
            <person name="Lapoint R."/>
            <person name="Lazzaro B.P."/>
            <person name="Lee S.J."/>
            <person name="Levesque L."/>
            <person name="Li R."/>
            <person name="Lin C.F."/>
            <person name="Lin M.F."/>
            <person name="Lindblad-Toh K."/>
            <person name="Llopart A."/>
            <person name="Long M."/>
            <person name="Low L."/>
            <person name="Lozovsky E."/>
            <person name="Lu J."/>
            <person name="Luo M."/>
            <person name="Machado C.A."/>
            <person name="Makalowski W."/>
            <person name="Marzo M."/>
            <person name="Matsuda M."/>
            <person name="Matzkin L."/>
            <person name="McAllister B."/>
            <person name="McBride C.S."/>
            <person name="McKernan B."/>
            <person name="McKernan K."/>
            <person name="Mendez-Lago M."/>
            <person name="Minx P."/>
            <person name="Mollenhauer M.U."/>
            <person name="Montooth K."/>
            <person name="Mount S.M."/>
            <person name="Mu X."/>
            <person name="Myers E."/>
            <person name="Negre B."/>
            <person name="Newfeld S."/>
            <person name="Nielsen R."/>
            <person name="Noor M.A."/>
            <person name="O'Grady P."/>
            <person name="Pachter L."/>
            <person name="Papaceit M."/>
            <person name="Parisi M.J."/>
            <person name="Parisi M."/>
            <person name="Parts L."/>
            <person name="Pedersen J.S."/>
            <person name="Pesole G."/>
            <person name="Phillippy A.M."/>
            <person name="Ponting C.P."/>
            <person name="Pop M."/>
            <person name="Porcelli D."/>
            <person name="Powell J.R."/>
            <person name="Prohaska S."/>
            <person name="Pruitt K."/>
            <person name="Puig M."/>
            <person name="Quesneville H."/>
            <person name="Ram K.R."/>
            <person name="Rand D."/>
            <person name="Rasmussen M.D."/>
            <person name="Reed L.K."/>
            <person name="Reenan R."/>
            <person name="Reily A."/>
            <person name="Remington K.A."/>
            <person name="Rieger T.T."/>
            <person name="Ritchie M.G."/>
            <person name="Robin C."/>
            <person name="Rogers Y.H."/>
            <person name="Rohde C."/>
            <person name="Rozas J."/>
            <person name="Rubenfield M.J."/>
            <person name="Ruiz A."/>
            <person name="Russo S."/>
            <person name="Salzberg S.L."/>
            <person name="Sanchez-Gracia A."/>
            <person name="Saranga D.J."/>
            <person name="Sato H."/>
            <person name="Schaeffer S.W."/>
            <person name="Schatz M.C."/>
            <person name="Schlenke T."/>
            <person name="Schwartz R."/>
            <person name="Segarra C."/>
            <person name="Singh R.S."/>
            <person name="Sirot L."/>
            <person name="Sirota M."/>
            <person name="Sisneros N.B."/>
            <person name="Smith C.D."/>
            <person name="Smith T.F."/>
            <person name="Spieth J."/>
            <person name="Stage D.E."/>
            <person name="Stark A."/>
            <person name="Stephan W."/>
            <person name="Strausberg R.L."/>
            <person name="Strempel S."/>
            <person name="Sturgill D."/>
            <person name="Sutton G."/>
            <person name="Sutton G.G."/>
            <person name="Tao W."/>
            <person name="Teichmann S."/>
            <person name="Tobari Y.N."/>
            <person name="Tomimura Y."/>
            <person name="Tsolas J.M."/>
            <person name="Valente V.L."/>
            <person name="Venter E."/>
            <person name="Venter J.C."/>
            <person name="Vicario S."/>
            <person name="Vieira F.G."/>
            <person name="Vilella A.J."/>
            <person name="Villasante A."/>
            <person name="Walenz B."/>
            <person name="Wang J."/>
            <person name="Wasserman M."/>
            <person name="Watts T."/>
            <person name="Wilson D."/>
            <person name="Wilson R.K."/>
            <person name="Wing R.A."/>
            <person name="Wolfner M.F."/>
            <person name="Wong A."/>
            <person name="Wong G.K."/>
            <person name="Wu C.I."/>
            <person name="Wu G."/>
            <person name="Yamamoto D."/>
            <person name="Yang H.P."/>
            <person name="Yang S.P."/>
            <person name="Yorke J.A."/>
            <person name="Yoshida K."/>
            <person name="Zdobnov E."/>
            <person name="Zhang P."/>
            <person name="Zhang Y."/>
            <person name="Zimin A.V."/>
            <person name="Baldwin J."/>
            <person name="Abdouelleil A."/>
            <person name="Abdulkadir J."/>
            <person name="Abebe A."/>
            <person name="Abera B."/>
            <person name="Abreu J."/>
            <person name="Acer S.C."/>
            <person name="Aftuck L."/>
            <person name="Alexander A."/>
            <person name="An P."/>
            <person name="Anderson E."/>
            <person name="Anderson S."/>
            <person name="Arachi H."/>
            <person name="Azer M."/>
            <person name="Bachantsang P."/>
            <person name="Barry A."/>
            <person name="Bayul T."/>
            <person name="Berlin A."/>
            <person name="Bessette D."/>
            <person name="Bloom T."/>
            <person name="Blye J."/>
            <person name="Boguslavskiy L."/>
            <person name="Bonnet C."/>
            <person name="Boukhgalter B."/>
            <person name="Bourzgui I."/>
            <person name="Brown A."/>
            <person name="Cahill P."/>
            <person name="Channer S."/>
            <person name="Cheshatsang Y."/>
            <person name="Chuda L."/>
            <person name="Citroen M."/>
            <person name="Collymore A."/>
            <person name="Cooke P."/>
            <person name="Costello M."/>
            <person name="D'Aco K."/>
            <person name="Daza R."/>
            <person name="De Haan G."/>
            <person name="DeGray S."/>
            <person name="DeMaso C."/>
            <person name="Dhargay N."/>
            <person name="Dooley K."/>
            <person name="Dooley E."/>
            <person name="Doricent M."/>
            <person name="Dorje P."/>
            <person name="Dorjee K."/>
            <person name="Dupes A."/>
            <person name="Elong R."/>
            <person name="Falk J."/>
            <person name="Farina A."/>
            <person name="Faro S."/>
            <person name="Ferguson D."/>
            <person name="Fisher S."/>
            <person name="Foley C.D."/>
            <person name="Franke A."/>
            <person name="Friedrich D."/>
            <person name="Gadbois L."/>
            <person name="Gearin G."/>
            <person name="Gearin C.R."/>
            <person name="Giannoukos G."/>
            <person name="Goode T."/>
            <person name="Graham J."/>
            <person name="Grandbois E."/>
            <person name="Grewal S."/>
            <person name="Gyaltsen K."/>
            <person name="Hafez N."/>
            <person name="Hagos B."/>
            <person name="Hall J."/>
            <person name="Henson C."/>
            <person name="Hollinger A."/>
            <person name="Honan T."/>
            <person name="Huard M.D."/>
            <person name="Hughes L."/>
            <person name="Hurhula B."/>
            <person name="Husby M.E."/>
            <person name="Kamat A."/>
            <person name="Kanga B."/>
            <person name="Kashin S."/>
            <person name="Khazanovich D."/>
            <person name="Kisner P."/>
            <person name="Lance K."/>
            <person name="Lara M."/>
            <person name="Lee W."/>
            <person name="Lennon N."/>
            <person name="Letendre F."/>
            <person name="LeVine R."/>
            <person name="Lipovsky A."/>
            <person name="Liu X."/>
            <person name="Liu J."/>
            <person name="Liu S."/>
            <person name="Lokyitsang T."/>
            <person name="Lokyitsang Y."/>
            <person name="Lubonja R."/>
            <person name="Lui A."/>
            <person name="MacDonald P."/>
            <person name="Magnisalis V."/>
            <person name="Maru K."/>
            <person name="Matthews C."/>
            <person name="McCusker W."/>
            <person name="McDonough S."/>
            <person name="Mehta T."/>
            <person name="Meldrim J."/>
            <person name="Meneus L."/>
            <person name="Mihai O."/>
            <person name="Mihalev A."/>
            <person name="Mihova T."/>
            <person name="Mittelman R."/>
            <person name="Mlenga V."/>
            <person name="Montmayeur A."/>
            <person name="Mulrain L."/>
            <person name="Navidi A."/>
            <person name="Naylor J."/>
            <person name="Negash T."/>
            <person name="Nguyen T."/>
            <person name="Nguyen N."/>
            <person name="Nicol R."/>
            <person name="Norbu C."/>
            <person name="Norbu N."/>
            <person name="Novod N."/>
            <person name="O'Neill B."/>
            <person name="Osman S."/>
            <person name="Markiewicz E."/>
            <person name="Oyono O.L."/>
            <person name="Patti C."/>
            <person name="Phunkhang P."/>
            <person name="Pierre F."/>
            <person name="Priest M."/>
            <person name="Raghuraman S."/>
            <person name="Rege F."/>
            <person name="Reyes R."/>
            <person name="Rise C."/>
            <person name="Rogov P."/>
            <person name="Ross K."/>
            <person name="Ryan E."/>
            <person name="Settipalli S."/>
            <person name="Shea T."/>
            <person name="Sherpa N."/>
            <person name="Shi L."/>
            <person name="Shih D."/>
            <person name="Sparrow T."/>
            <person name="Spaulding J."/>
            <person name="Stalker J."/>
            <person name="Stange-Thomann N."/>
            <person name="Stavropoulos S."/>
            <person name="Stone C."/>
            <person name="Strader C."/>
            <person name="Tesfaye S."/>
            <person name="Thomson T."/>
            <person name="Thoulutsang Y."/>
            <person name="Thoulutsang D."/>
            <person name="Topham K."/>
            <person name="Topping I."/>
            <person name="Tsamla T."/>
            <person name="Vassiliev H."/>
            <person name="Vo A."/>
            <person name="Wangchuk T."/>
            <person name="Wangdi T."/>
            <person name="Weiand M."/>
            <person name="Wilkinson J."/>
            <person name="Wilson A."/>
            <person name="Yadav S."/>
            <person name="Young G."/>
            <person name="Yu Q."/>
            <person name="Zembek L."/>
            <person name="Zhong D."/>
            <person name="Zimmer A."/>
            <person name="Zwirko Z."/>
            <person name="Jaffe D.B."/>
            <person name="Alvarez P."/>
            <person name="Brockman W."/>
            <person name="Butler J."/>
            <person name="Chin C."/>
            <person name="Gnerre S."/>
            <person name="Grabherr M."/>
            <person name="Kleber M."/>
            <person name="Mauceli E."/>
            <person name="MacCallum I."/>
        </authorList>
    </citation>
    <scope>NUCLEOTIDE SEQUENCE [LARGE SCALE GENOMIC DNA]</scope>
    <source>
        <strain evidence="9">Tucson 14024-0371.13</strain>
    </source>
</reference>
<dbReference type="InParanoid" id="B3MXH0"/>
<dbReference type="Pfam" id="PF14886">
    <property type="entry name" value="FAM183"/>
    <property type="match status" value="1"/>
</dbReference>
<evidence type="ECO:0000313" key="9">
    <source>
        <dbReference type="Proteomes" id="UP000007801"/>
    </source>
</evidence>
<dbReference type="PhylomeDB" id="B3MXH0"/>
<comment type="subcellular location">
    <subcellularLocation>
        <location evidence="1">Cell projection</location>
        <location evidence="1">Cilium</location>
    </subcellularLocation>
    <subcellularLocation>
        <location evidence="2">Cytoplasm</location>
        <location evidence="2">Cytoskeleton</location>
    </subcellularLocation>
</comment>
<gene>
    <name evidence="8" type="primary">Dana\GF19472</name>
    <name evidence="8" type="synonym">dana_GLEANR_21513</name>
    <name evidence="8" type="ORF">GF19472</name>
</gene>
<proteinExistence type="inferred from homology"/>
<feature type="compositionally biased region" description="Basic and acidic residues" evidence="7">
    <location>
        <begin position="17"/>
        <end position="29"/>
    </location>
</feature>
<protein>
    <submittedName>
        <fullName evidence="8">Uncharacterized protein</fullName>
    </submittedName>
</protein>
<dbReference type="GeneID" id="6502229"/>
<keyword evidence="4" id="KW-0206">Cytoskeleton</keyword>
<evidence type="ECO:0000256" key="1">
    <source>
        <dbReference type="ARBA" id="ARBA00004138"/>
    </source>
</evidence>
<evidence type="ECO:0000313" key="8">
    <source>
        <dbReference type="EMBL" id="EDV38435.1"/>
    </source>
</evidence>
<keyword evidence="5" id="KW-0966">Cell projection</keyword>
<dbReference type="OMA" id="FYAQYEQ"/>
<evidence type="ECO:0000256" key="3">
    <source>
        <dbReference type="ARBA" id="ARBA00022490"/>
    </source>
</evidence>
<dbReference type="AlphaFoldDB" id="B3MXH0"/>
<dbReference type="GO" id="GO:0005856">
    <property type="term" value="C:cytoskeleton"/>
    <property type="evidence" value="ECO:0007669"/>
    <property type="project" value="UniProtKB-SubCell"/>
</dbReference>
<keyword evidence="9" id="KW-1185">Reference proteome</keyword>
<sequence>MKPGPEALEEGEEEGEGQDHHEGDPRPLPYDFEKELIQKSNRHIRLCESFVPVSQVHPLTRKFYAQFEQRQPEDLLRYLRHTWPEKQVERDRQLRQGVPVLESQVYGWLPLQTRDRVPDLNVLHAPKLRCGMTVHGERLIAERITERPPFNGLRFLLH</sequence>
<name>B3MXH0_DROAN</name>